<dbReference type="PROSITE" id="PS51257">
    <property type="entry name" value="PROKAR_LIPOPROTEIN"/>
    <property type="match status" value="1"/>
</dbReference>
<keyword evidence="4" id="KW-1185">Reference proteome</keyword>
<dbReference type="EMBL" id="JAVREJ010000001">
    <property type="protein sequence ID" value="MDT0347984.1"/>
    <property type="molecule type" value="Genomic_DNA"/>
</dbReference>
<dbReference type="RefSeq" id="WP_311553884.1">
    <property type="nucleotide sequence ID" value="NZ_JAVREJ010000001.1"/>
</dbReference>
<feature type="compositionally biased region" description="Polar residues" evidence="1">
    <location>
        <begin position="132"/>
        <end position="148"/>
    </location>
</feature>
<feature type="region of interest" description="Disordered" evidence="1">
    <location>
        <begin position="125"/>
        <end position="201"/>
    </location>
</feature>
<sequence length="255" mass="24986">MIRPGSRPAPRAAARSRAALVAAAVAGTVALGGCAAGQVAQTAYQANSSTGATVTTNGIAVRDAQIAYPEATGGPETAAVYAAGGTAPVEMHVVNQNTQNDRLVSASSPVAASVAVNGQTDLPAGTAMVIGSPSSLGGQSAPGSTEPSAESPIGSPDASSSAAPTNSALEPADTAPTGSASASGEAPAAGLQPAPPIGQLDPSTRFAQVELTGLREDIQAGLSYELVLTFERAGQVTVMLPVGYPGDPRKAAEQE</sequence>
<evidence type="ECO:0000256" key="1">
    <source>
        <dbReference type="SAM" id="MobiDB-lite"/>
    </source>
</evidence>
<organism evidence="3 4">
    <name type="scientific">Pseudonocardia charpentierae</name>
    <dbReference type="NCBI Taxonomy" id="3075545"/>
    <lineage>
        <taxon>Bacteria</taxon>
        <taxon>Bacillati</taxon>
        <taxon>Actinomycetota</taxon>
        <taxon>Actinomycetes</taxon>
        <taxon>Pseudonocardiales</taxon>
        <taxon>Pseudonocardiaceae</taxon>
        <taxon>Pseudonocardia</taxon>
    </lineage>
</organism>
<proteinExistence type="predicted"/>
<feature type="compositionally biased region" description="Low complexity" evidence="1">
    <location>
        <begin position="171"/>
        <end position="190"/>
    </location>
</feature>
<gene>
    <name evidence="3" type="ORF">RM445_00415</name>
</gene>
<evidence type="ECO:0008006" key="5">
    <source>
        <dbReference type="Google" id="ProtNLM"/>
    </source>
</evidence>
<evidence type="ECO:0000313" key="3">
    <source>
        <dbReference type="EMBL" id="MDT0347984.1"/>
    </source>
</evidence>
<feature type="chain" id="PRO_5045724914" description="Copper(I)-binding protein" evidence="2">
    <location>
        <begin position="36"/>
        <end position="255"/>
    </location>
</feature>
<dbReference type="InterPro" id="IPR036182">
    <property type="entry name" value="PCuAC_sf"/>
</dbReference>
<dbReference type="Pfam" id="PF04314">
    <property type="entry name" value="PCuAC"/>
    <property type="match status" value="1"/>
</dbReference>
<dbReference type="Proteomes" id="UP001183202">
    <property type="component" value="Unassembled WGS sequence"/>
</dbReference>
<dbReference type="Gene3D" id="2.60.40.1890">
    <property type="entry name" value="PCu(A)C copper chaperone"/>
    <property type="match status" value="1"/>
</dbReference>
<feature type="compositionally biased region" description="Polar residues" evidence="1">
    <location>
        <begin position="157"/>
        <end position="168"/>
    </location>
</feature>
<name>A0ABU2N3V8_9PSEU</name>
<keyword evidence="2" id="KW-0732">Signal</keyword>
<accession>A0ABU2N3V8</accession>
<protein>
    <recommendedName>
        <fullName evidence="5">Copper(I)-binding protein</fullName>
    </recommendedName>
</protein>
<comment type="caution">
    <text evidence="3">The sequence shown here is derived from an EMBL/GenBank/DDBJ whole genome shotgun (WGS) entry which is preliminary data.</text>
</comment>
<dbReference type="InterPro" id="IPR007410">
    <property type="entry name" value="LpqE-like"/>
</dbReference>
<evidence type="ECO:0000313" key="4">
    <source>
        <dbReference type="Proteomes" id="UP001183202"/>
    </source>
</evidence>
<reference evidence="4" key="1">
    <citation type="submission" date="2023-07" db="EMBL/GenBank/DDBJ databases">
        <title>30 novel species of actinomycetes from the DSMZ collection.</title>
        <authorList>
            <person name="Nouioui I."/>
        </authorList>
    </citation>
    <scope>NUCLEOTIDE SEQUENCE [LARGE SCALE GENOMIC DNA]</scope>
    <source>
        <strain evidence="4">DSM 45834</strain>
    </source>
</reference>
<evidence type="ECO:0000256" key="2">
    <source>
        <dbReference type="SAM" id="SignalP"/>
    </source>
</evidence>
<feature type="signal peptide" evidence="2">
    <location>
        <begin position="1"/>
        <end position="35"/>
    </location>
</feature>